<dbReference type="InterPro" id="IPR050315">
    <property type="entry name" value="FAD-oxidoreductase_2"/>
</dbReference>
<feature type="region of interest" description="Disordered" evidence="5">
    <location>
        <begin position="521"/>
        <end position="544"/>
    </location>
</feature>
<evidence type="ECO:0000256" key="4">
    <source>
        <dbReference type="ARBA" id="ARBA00023002"/>
    </source>
</evidence>
<accession>A0A546X6G1</accession>
<dbReference type="Gene3D" id="3.50.50.60">
    <property type="entry name" value="FAD/NAD(P)-binding domain"/>
    <property type="match status" value="2"/>
</dbReference>
<evidence type="ECO:0000256" key="3">
    <source>
        <dbReference type="ARBA" id="ARBA00022827"/>
    </source>
</evidence>
<reference evidence="7 8" key="1">
    <citation type="journal article" date="2019" name="Appl. Microbiol. Biotechnol.">
        <title>Differential efficiency of wild type rhizogenic strains for rol gene transformation of plants.</title>
        <authorList>
            <person name="Desmet S."/>
            <person name="De Keyser E."/>
            <person name="Van Vaerenbergh J."/>
            <person name="Baeyen S."/>
            <person name="Van Huylenbroeck J."/>
            <person name="Geelen D."/>
            <person name="Dhooghe E."/>
        </authorList>
    </citation>
    <scope>NUCLEOTIDE SEQUENCE [LARGE SCALE GENOMIC DNA]</scope>
    <source>
        <strain evidence="7 8">GBBC3284</strain>
    </source>
</reference>
<feature type="domain" description="FAD-dependent oxidoreductase 2 FAD-binding" evidence="6">
    <location>
        <begin position="5"/>
        <end position="506"/>
    </location>
</feature>
<evidence type="ECO:0000256" key="5">
    <source>
        <dbReference type="SAM" id="MobiDB-lite"/>
    </source>
</evidence>
<dbReference type="OrthoDB" id="3178130at2"/>
<comment type="caution">
    <text evidence="7">The sequence shown here is derived from an EMBL/GenBank/DDBJ whole genome shotgun (WGS) entry which is preliminary data.</text>
</comment>
<dbReference type="GO" id="GO:0016491">
    <property type="term" value="F:oxidoreductase activity"/>
    <property type="evidence" value="ECO:0007669"/>
    <property type="project" value="UniProtKB-KW"/>
</dbReference>
<dbReference type="GO" id="GO:0008202">
    <property type="term" value="P:steroid metabolic process"/>
    <property type="evidence" value="ECO:0007669"/>
    <property type="project" value="UniProtKB-ARBA"/>
</dbReference>
<keyword evidence="4" id="KW-0560">Oxidoreductase</keyword>
<comment type="cofactor">
    <cofactor evidence="1">
        <name>FAD</name>
        <dbReference type="ChEBI" id="CHEBI:57692"/>
    </cofactor>
</comment>
<keyword evidence="3" id="KW-0274">FAD</keyword>
<dbReference type="InterPro" id="IPR036188">
    <property type="entry name" value="FAD/NAD-bd_sf"/>
</dbReference>
<dbReference type="RefSeq" id="WP_142843359.1">
    <property type="nucleotide sequence ID" value="NZ_JAPZAB010000011.1"/>
</dbReference>
<name>A0A546X6G1_RHIRH</name>
<dbReference type="PANTHER" id="PTHR43400:SF10">
    <property type="entry name" value="3-OXOSTEROID 1-DEHYDROGENASE"/>
    <property type="match status" value="1"/>
</dbReference>
<dbReference type="AlphaFoldDB" id="A0A546X6G1"/>
<dbReference type="SUPFAM" id="SSF51905">
    <property type="entry name" value="FAD/NAD(P)-binding domain"/>
    <property type="match status" value="1"/>
</dbReference>
<proteinExistence type="predicted"/>
<evidence type="ECO:0000256" key="1">
    <source>
        <dbReference type="ARBA" id="ARBA00001974"/>
    </source>
</evidence>
<dbReference type="PRINTS" id="PR00411">
    <property type="entry name" value="PNDRDTASEI"/>
</dbReference>
<organism evidence="7 8">
    <name type="scientific">Rhizobium rhizogenes</name>
    <name type="common">Agrobacterium rhizogenes</name>
    <dbReference type="NCBI Taxonomy" id="359"/>
    <lineage>
        <taxon>Bacteria</taxon>
        <taxon>Pseudomonadati</taxon>
        <taxon>Pseudomonadota</taxon>
        <taxon>Alphaproteobacteria</taxon>
        <taxon>Hyphomicrobiales</taxon>
        <taxon>Rhizobiaceae</taxon>
        <taxon>Rhizobium/Agrobacterium group</taxon>
        <taxon>Rhizobium</taxon>
    </lineage>
</organism>
<evidence type="ECO:0000259" key="6">
    <source>
        <dbReference type="Pfam" id="PF00890"/>
    </source>
</evidence>
<dbReference type="PANTHER" id="PTHR43400">
    <property type="entry name" value="FUMARATE REDUCTASE"/>
    <property type="match status" value="1"/>
</dbReference>
<evidence type="ECO:0000256" key="2">
    <source>
        <dbReference type="ARBA" id="ARBA00022630"/>
    </source>
</evidence>
<keyword evidence="2" id="KW-0285">Flavoprotein</keyword>
<dbReference type="EMBL" id="SGNY01000011">
    <property type="protein sequence ID" value="TRA96338.1"/>
    <property type="molecule type" value="Genomic_DNA"/>
</dbReference>
<gene>
    <name evidence="7" type="ORF">EXN68_24580</name>
</gene>
<dbReference type="Pfam" id="PF00890">
    <property type="entry name" value="FAD_binding_2"/>
    <property type="match status" value="1"/>
</dbReference>
<evidence type="ECO:0000313" key="7">
    <source>
        <dbReference type="EMBL" id="TRA96338.1"/>
    </source>
</evidence>
<dbReference type="InterPro" id="IPR003953">
    <property type="entry name" value="FAD-dep_OxRdtase_2_FAD-bd"/>
</dbReference>
<dbReference type="SUPFAM" id="SSF56425">
    <property type="entry name" value="Succinate dehydrogenase/fumarate reductase flavoprotein, catalytic domain"/>
    <property type="match status" value="1"/>
</dbReference>
<sequence>MRSYDIIVLGSGGAGLVAALAAVDQGLSVGVFEKSHLIGGTTAISGGGIWIPNNHVMAASGFADDEGDAKIYLDRLTLGETSSELLLAFLKNGPEMLRFIEGRSDLRFFSVDRPDYHPGWAGAKTGRSVEPLPFEPSMDPLLFQKLRYSTLRQPVTSTEAKKGISVDIVTDRQGRNVRTQGAGLVAGLAQACAQAGVDFHVSMPATDLSFEGRRCVGIETAKGAISASIGVILATGGFEWNQDMVAAFLPGFTSAATTPPGNDGDGLRFGLEAGAAVANMTEAWWTAAYHIPGEQLDGMPLTRNIVRDLALPGSILVNSKGERFVNEATSYNDLGMAFNIFDPGSFSYLNRPAWLIFDHAFKTRYTVASVPPTEAAPNWMHSEPSLAELADKLSISAQGLRNTVARFNEDALEGRDRAFQRGEDAHGLYYGDPTVVPNACLGPINEGPFYAVEILPGNNGTKGGLRTTAHGQVMRCDGTVIAGLYACGNVATSIFGKGYPGHGGTLGPILAASYATGVNLRSSGEGDPDSGRSRPCRRPEGAHE</sequence>
<evidence type="ECO:0000313" key="8">
    <source>
        <dbReference type="Proteomes" id="UP000315434"/>
    </source>
</evidence>
<protein>
    <submittedName>
        <fullName evidence="7">FAD-dependent oxidoreductase</fullName>
    </submittedName>
</protein>
<feature type="compositionally biased region" description="Basic and acidic residues" evidence="5">
    <location>
        <begin position="529"/>
        <end position="544"/>
    </location>
</feature>
<dbReference type="Proteomes" id="UP000315434">
    <property type="component" value="Unassembled WGS sequence"/>
</dbReference>
<dbReference type="InterPro" id="IPR027477">
    <property type="entry name" value="Succ_DH/fumarate_Rdtase_cat_sf"/>
</dbReference>